<evidence type="ECO:0000256" key="5">
    <source>
        <dbReference type="ARBA" id="ARBA00052877"/>
    </source>
</evidence>
<keyword evidence="4" id="KW-0611">Plant defense</keyword>
<evidence type="ECO:0000256" key="3">
    <source>
        <dbReference type="ARBA" id="ARBA00022679"/>
    </source>
</evidence>
<gene>
    <name evidence="9" type="ORF">JCGZ_24909</name>
</gene>
<dbReference type="InterPro" id="IPR058980">
    <property type="entry name" value="Glyco_transf_N"/>
</dbReference>
<accession>A0A067L8T4</accession>
<dbReference type="SUPFAM" id="SSF53756">
    <property type="entry name" value="UDP-Glycosyltransferase/glycogen phosphorylase"/>
    <property type="match status" value="1"/>
</dbReference>
<dbReference type="EC" id="2.4.1.63" evidence="7"/>
<keyword evidence="3" id="KW-0808">Transferase</keyword>
<dbReference type="EMBL" id="KK914327">
    <property type="protein sequence ID" value="KDP40910.1"/>
    <property type="molecule type" value="Genomic_DNA"/>
</dbReference>
<dbReference type="InterPro" id="IPR002213">
    <property type="entry name" value="UDP_glucos_trans"/>
</dbReference>
<dbReference type="PANTHER" id="PTHR11926">
    <property type="entry name" value="GLUCOSYL/GLUCURONOSYL TRANSFERASES"/>
    <property type="match status" value="1"/>
</dbReference>
<evidence type="ECO:0000259" key="8">
    <source>
        <dbReference type="Pfam" id="PF26168"/>
    </source>
</evidence>
<evidence type="ECO:0000256" key="2">
    <source>
        <dbReference type="ARBA" id="ARBA00022676"/>
    </source>
</evidence>
<name>A0A067L8T4_JATCU</name>
<protein>
    <recommendedName>
        <fullName evidence="7">linamarin synthase</fullName>
        <ecNumber evidence="7">2.4.1.63</ecNumber>
    </recommendedName>
</protein>
<organism evidence="9 10">
    <name type="scientific">Jatropha curcas</name>
    <name type="common">Barbados nut</name>
    <dbReference type="NCBI Taxonomy" id="180498"/>
    <lineage>
        <taxon>Eukaryota</taxon>
        <taxon>Viridiplantae</taxon>
        <taxon>Streptophyta</taxon>
        <taxon>Embryophyta</taxon>
        <taxon>Tracheophyta</taxon>
        <taxon>Spermatophyta</taxon>
        <taxon>Magnoliopsida</taxon>
        <taxon>eudicotyledons</taxon>
        <taxon>Gunneridae</taxon>
        <taxon>Pentapetalae</taxon>
        <taxon>rosids</taxon>
        <taxon>fabids</taxon>
        <taxon>Malpighiales</taxon>
        <taxon>Euphorbiaceae</taxon>
        <taxon>Crotonoideae</taxon>
        <taxon>Jatropheae</taxon>
        <taxon>Jatropha</taxon>
    </lineage>
</organism>
<sequence>MELPSTTSKPHVVCFPYPAQGHINPMLKLAKLLHTKGFYITFVHTEHNQRRLLHSRGSNSLAGLPDFVFETITDGLPPATDVDSNQDIESLNKSVSRNCSAPFRQLLAKLKESSNVPPVTCIVSDGIMTFTLDAAREIEVPGILFWSTSACGLLGYAYCWHLIQRRLIPLEDSSCLTNGYLETTVDSVPGMEGIRLKDFPALIRTTDGNDFFLNFAIREVEGASKASAIILNTFDDLERQVLVSLSSVFTPPIYTIGPLDLLLDKIAPRNNLTSNIGSNLWKEDHESLQWLNSKKPDSVLYVNFGSMINLTPQELVEFAWGLANSKKDFLWIIRPDLVNDKSVVLPQDFLLEVKERGLIASWCPQEEILKHPSIGGFLSHMGWNSTIESLSSGVAMVCWPFLGEQPTNCWFACNEWGIGTEMDSSVKRDEIEKVVRVLMEGEKGKEMKKKAAEWKRKAEEAIAPDGKSVLNLDRLVNEVLLSKTA</sequence>
<dbReference type="GO" id="GO:0080043">
    <property type="term" value="F:quercetin 3-O-glucosyltransferase activity"/>
    <property type="evidence" value="ECO:0007669"/>
    <property type="project" value="TreeGrafter"/>
</dbReference>
<dbReference type="KEGG" id="jcu:105631586"/>
<evidence type="ECO:0000256" key="4">
    <source>
        <dbReference type="ARBA" id="ARBA00022821"/>
    </source>
</evidence>
<reference evidence="9 10" key="1">
    <citation type="journal article" date="2014" name="PLoS ONE">
        <title>Global Analysis of Gene Expression Profiles in Physic Nut (Jatropha curcas L.) Seedlings Exposed to Salt Stress.</title>
        <authorList>
            <person name="Zhang L."/>
            <person name="Zhang C."/>
            <person name="Wu P."/>
            <person name="Chen Y."/>
            <person name="Li M."/>
            <person name="Jiang H."/>
            <person name="Wu G."/>
        </authorList>
    </citation>
    <scope>NUCLEOTIDE SEQUENCE [LARGE SCALE GENOMIC DNA]</scope>
    <source>
        <strain evidence="10">cv. GZQX0401</strain>
        <tissue evidence="9">Young leaves</tissue>
    </source>
</reference>
<dbReference type="GO" id="GO:0050057">
    <property type="term" value="F:linamarin synthase activity"/>
    <property type="evidence" value="ECO:0007669"/>
    <property type="project" value="UniProtKB-EC"/>
</dbReference>
<dbReference type="GO" id="GO:0006952">
    <property type="term" value="P:defense response"/>
    <property type="evidence" value="ECO:0007669"/>
    <property type="project" value="UniProtKB-KW"/>
</dbReference>
<dbReference type="GO" id="GO:0080044">
    <property type="term" value="F:quercetin 7-O-glucosyltransferase activity"/>
    <property type="evidence" value="ECO:0007669"/>
    <property type="project" value="TreeGrafter"/>
</dbReference>
<dbReference type="PANTHER" id="PTHR11926:SF1498">
    <property type="entry name" value="GLYCOSYLTRANSFERASE"/>
    <property type="match status" value="1"/>
</dbReference>
<dbReference type="Pfam" id="PF26168">
    <property type="entry name" value="Glyco_transf_N"/>
    <property type="match status" value="1"/>
</dbReference>
<dbReference type="Pfam" id="PF00201">
    <property type="entry name" value="UDPGT"/>
    <property type="match status" value="1"/>
</dbReference>
<keyword evidence="10" id="KW-1185">Reference proteome</keyword>
<dbReference type="Proteomes" id="UP000027138">
    <property type="component" value="Unassembled WGS sequence"/>
</dbReference>
<keyword evidence="2" id="KW-0328">Glycosyltransferase</keyword>
<evidence type="ECO:0000313" key="10">
    <source>
        <dbReference type="Proteomes" id="UP000027138"/>
    </source>
</evidence>
<evidence type="ECO:0000256" key="1">
    <source>
        <dbReference type="ARBA" id="ARBA00009995"/>
    </source>
</evidence>
<evidence type="ECO:0000313" key="9">
    <source>
        <dbReference type="EMBL" id="KDP40910.1"/>
    </source>
</evidence>
<dbReference type="FunFam" id="3.40.50.2000:FF:000055">
    <property type="entry name" value="Glycosyltransferase"/>
    <property type="match status" value="1"/>
</dbReference>
<dbReference type="AlphaFoldDB" id="A0A067L8T4"/>
<comment type="function">
    <text evidence="6">UDP-glucosyltransferase catalyzing in planta synthesis of cyanogenic glucosides. Able to glucosylate acetone cyanohydrin and 2-hydroxy-2-methylbutyronitrile, forming linamarin and lotaustralin. Also accepts, to some extent, a wide range of potential acceptor substrates, including simple alcohols, flavonoids, isoflavonoids and other hydroxynitriles such as p-hydroxymandelonitrile, mandelonitrile, (E)-4-hydroxy-2-methylbut-2-enenitrile and (E)- 2-(hydroxymethyl)but-2-enenitrile.</text>
</comment>
<dbReference type="Gene3D" id="3.40.50.2000">
    <property type="entry name" value="Glycogen Phosphorylase B"/>
    <property type="match status" value="2"/>
</dbReference>
<dbReference type="FunFam" id="3.40.50.2000:FF:000027">
    <property type="entry name" value="Glycosyltransferase"/>
    <property type="match status" value="1"/>
</dbReference>
<evidence type="ECO:0000256" key="6">
    <source>
        <dbReference type="ARBA" id="ARBA00056778"/>
    </source>
</evidence>
<comment type="similarity">
    <text evidence="1">Belongs to the UDP-glycosyltransferase family.</text>
</comment>
<feature type="domain" description="Glycosyltransferase N-terminal" evidence="8">
    <location>
        <begin position="12"/>
        <end position="138"/>
    </location>
</feature>
<comment type="catalytic activity">
    <reaction evidence="5">
        <text>2-hydroxy-2-methylpropanenitrile + UDP-alpha-D-glucose = linamarin + UDP + H(+)</text>
        <dbReference type="Rhea" id="RHEA:20009"/>
        <dbReference type="ChEBI" id="CHEBI:15348"/>
        <dbReference type="ChEBI" id="CHEBI:15378"/>
        <dbReference type="ChEBI" id="CHEBI:16441"/>
        <dbReference type="ChEBI" id="CHEBI:58223"/>
        <dbReference type="ChEBI" id="CHEBI:58885"/>
        <dbReference type="EC" id="2.4.1.63"/>
    </reaction>
</comment>
<evidence type="ECO:0000256" key="7">
    <source>
        <dbReference type="ARBA" id="ARBA00066524"/>
    </source>
</evidence>
<dbReference type="OrthoDB" id="5835829at2759"/>
<dbReference type="CDD" id="cd03784">
    <property type="entry name" value="GT1_Gtf-like"/>
    <property type="match status" value="1"/>
</dbReference>
<proteinExistence type="inferred from homology"/>